<dbReference type="EMBL" id="JASCZI010241858">
    <property type="protein sequence ID" value="MED6207793.1"/>
    <property type="molecule type" value="Genomic_DNA"/>
</dbReference>
<accession>A0ABU6YEX5</accession>
<feature type="domain" description="Serine hydrolase" evidence="1">
    <location>
        <begin position="9"/>
        <end position="207"/>
    </location>
</feature>
<organism evidence="2 3">
    <name type="scientific">Stylosanthes scabra</name>
    <dbReference type="NCBI Taxonomy" id="79078"/>
    <lineage>
        <taxon>Eukaryota</taxon>
        <taxon>Viridiplantae</taxon>
        <taxon>Streptophyta</taxon>
        <taxon>Embryophyta</taxon>
        <taxon>Tracheophyta</taxon>
        <taxon>Spermatophyta</taxon>
        <taxon>Magnoliopsida</taxon>
        <taxon>eudicotyledons</taxon>
        <taxon>Gunneridae</taxon>
        <taxon>Pentapetalae</taxon>
        <taxon>rosids</taxon>
        <taxon>fabids</taxon>
        <taxon>Fabales</taxon>
        <taxon>Fabaceae</taxon>
        <taxon>Papilionoideae</taxon>
        <taxon>50 kb inversion clade</taxon>
        <taxon>dalbergioids sensu lato</taxon>
        <taxon>Dalbergieae</taxon>
        <taxon>Pterocarpus clade</taxon>
        <taxon>Stylosanthes</taxon>
    </lineage>
</organism>
<evidence type="ECO:0000313" key="2">
    <source>
        <dbReference type="EMBL" id="MED6207793.1"/>
    </source>
</evidence>
<dbReference type="PANTHER" id="PTHR22778">
    <property type="entry name" value="OVARIAN CANCER GENE-2 PROTEIN-RELATED"/>
    <property type="match status" value="1"/>
</dbReference>
<proteinExistence type="predicted"/>
<dbReference type="InterPro" id="IPR029058">
    <property type="entry name" value="AB_hydrolase_fold"/>
</dbReference>
<dbReference type="PANTHER" id="PTHR22778:SF52">
    <property type="entry name" value="SERINE HYDROLASE FSH DOMAIN-CONTAINING PROTEIN"/>
    <property type="match status" value="1"/>
</dbReference>
<evidence type="ECO:0000313" key="3">
    <source>
        <dbReference type="Proteomes" id="UP001341840"/>
    </source>
</evidence>
<comment type="caution">
    <text evidence="2">The sequence shown here is derived from an EMBL/GenBank/DDBJ whole genome shotgun (WGS) entry which is preliminary data.</text>
</comment>
<evidence type="ECO:0000259" key="1">
    <source>
        <dbReference type="Pfam" id="PF03959"/>
    </source>
</evidence>
<dbReference type="Proteomes" id="UP001341840">
    <property type="component" value="Unassembled WGS sequence"/>
</dbReference>
<dbReference type="InterPro" id="IPR005645">
    <property type="entry name" value="FSH-like_dom"/>
</dbReference>
<dbReference type="SUPFAM" id="SSF53474">
    <property type="entry name" value="alpha/beta-Hydrolases"/>
    <property type="match status" value="1"/>
</dbReference>
<keyword evidence="3" id="KW-1185">Reference proteome</keyword>
<reference evidence="2 3" key="1">
    <citation type="journal article" date="2023" name="Plants (Basel)">
        <title>Bridging the Gap: Combining Genomics and Transcriptomics Approaches to Understand Stylosanthes scabra, an Orphan Legume from the Brazilian Caatinga.</title>
        <authorList>
            <person name="Ferreira-Neto J.R.C."/>
            <person name="da Silva M.D."/>
            <person name="Binneck E."/>
            <person name="de Melo N.F."/>
            <person name="da Silva R.H."/>
            <person name="de Melo A.L.T.M."/>
            <person name="Pandolfi V."/>
            <person name="Bustamante F.O."/>
            <person name="Brasileiro-Vidal A.C."/>
            <person name="Benko-Iseppon A.M."/>
        </authorList>
    </citation>
    <scope>NUCLEOTIDE SEQUENCE [LARGE SCALE GENOMIC DNA]</scope>
    <source>
        <tissue evidence="2">Leaves</tissue>
    </source>
</reference>
<dbReference type="Pfam" id="PF03959">
    <property type="entry name" value="FSH1"/>
    <property type="match status" value="1"/>
</dbReference>
<protein>
    <recommendedName>
        <fullName evidence="1">Serine hydrolase domain-containing protein</fullName>
    </recommendedName>
</protein>
<sequence>MMEEDQTQKKPRVLCLHGFRTSAEILKKLVSRWPESVTHKLDLVFLDAKFPAQGESDVEGIFDPPYFEWFQSNQDFSEYMNFEECLTYIEDFMVENGPFDGLLGFSQGAVLAAALPGMQAQGVALGKVKNKIKFLILISGAKFGGNKFGAPKLASNAFSKLIDIPSIHFIGETDFMKQESSDLVESFLEPVVIHHPRGHTVPRLDDKSVETVVGFIDKINLE</sequence>
<dbReference type="Gene3D" id="3.40.50.1820">
    <property type="entry name" value="alpha/beta hydrolase"/>
    <property type="match status" value="1"/>
</dbReference>
<name>A0ABU6YEX5_9FABA</name>
<gene>
    <name evidence="2" type="ORF">PIB30_038890</name>
</gene>